<organism evidence="5 6">
    <name type="scientific">Kalanchoe fedtschenkoi</name>
    <name type="common">Lavender scallops</name>
    <name type="synonym">South American air plant</name>
    <dbReference type="NCBI Taxonomy" id="63787"/>
    <lineage>
        <taxon>Eukaryota</taxon>
        <taxon>Viridiplantae</taxon>
        <taxon>Streptophyta</taxon>
        <taxon>Embryophyta</taxon>
        <taxon>Tracheophyta</taxon>
        <taxon>Spermatophyta</taxon>
        <taxon>Magnoliopsida</taxon>
        <taxon>eudicotyledons</taxon>
        <taxon>Gunneridae</taxon>
        <taxon>Pentapetalae</taxon>
        <taxon>Saxifragales</taxon>
        <taxon>Crassulaceae</taxon>
        <taxon>Kalanchoe</taxon>
    </lineage>
</organism>
<evidence type="ECO:0000256" key="3">
    <source>
        <dbReference type="ARBA" id="ARBA00023163"/>
    </source>
</evidence>
<dbReference type="PANTHER" id="PTHR33388">
    <property type="entry name" value="OS01G0212500 PROTEIN"/>
    <property type="match status" value="1"/>
</dbReference>
<feature type="compositionally biased region" description="Low complexity" evidence="4">
    <location>
        <begin position="8"/>
        <end position="20"/>
    </location>
</feature>
<dbReference type="Proteomes" id="UP000594263">
    <property type="component" value="Unplaced"/>
</dbReference>
<dbReference type="OMA" id="QFANFPH"/>
<dbReference type="AlphaFoldDB" id="A0A7N0SXZ9"/>
<reference evidence="5" key="1">
    <citation type="submission" date="2021-01" db="UniProtKB">
        <authorList>
            <consortium name="EnsemblPlants"/>
        </authorList>
    </citation>
    <scope>IDENTIFICATION</scope>
</reference>
<feature type="compositionally biased region" description="Basic residues" evidence="4">
    <location>
        <begin position="26"/>
        <end position="36"/>
    </location>
</feature>
<keyword evidence="6" id="KW-1185">Reference proteome</keyword>
<dbReference type="Gramene" id="Kaladp0011s1345.1.v1.1">
    <property type="protein sequence ID" value="Kaladp0011s1345.1.v1.1"/>
    <property type="gene ID" value="Kaladp0011s1345.v1.1"/>
</dbReference>
<protein>
    <recommendedName>
        <fullName evidence="7">SPOROCYTELESS-like EAR-containing protein 2</fullName>
    </recommendedName>
</protein>
<feature type="region of interest" description="Disordered" evidence="4">
    <location>
        <begin position="181"/>
        <end position="202"/>
    </location>
</feature>
<dbReference type="InterPro" id="IPR040356">
    <property type="entry name" value="SPEAR"/>
</dbReference>
<accession>A0A7N0SXZ9</accession>
<evidence type="ECO:0000313" key="5">
    <source>
        <dbReference type="EnsemblPlants" id="Kaladp0011s1345.1.v1.1"/>
    </source>
</evidence>
<keyword evidence="2" id="KW-0805">Transcription regulation</keyword>
<feature type="region of interest" description="Disordered" evidence="4">
    <location>
        <begin position="1"/>
        <end position="44"/>
    </location>
</feature>
<dbReference type="EnsemblPlants" id="Kaladp0011s1345.1.v1.1">
    <property type="protein sequence ID" value="Kaladp0011s1345.1.v1.1"/>
    <property type="gene ID" value="Kaladp0011s1345.v1.1"/>
</dbReference>
<name>A0A7N0SXZ9_KALFE</name>
<keyword evidence="1" id="KW-0678">Repressor</keyword>
<sequence>MSDEEQIRNSSSSSSISFRNGGNGRNSKKPKPKKIPQRGLGVAQLEKIRLKEEVKNEALTSPPHPMTAASLHNRSLTVPPFPQHTRPYPFGTDTLHGHVPCHPHLPVRHHGIGPPLAGTQFNNGVAGIGYPSRIFSGHIQEVEKETLSLNPPCTSDGPFRGTSGNQQSYSYSSAVNVGPGNSSSAVLNLPTEPPSNQSPLGTYRSFQPEESEKLRSLQIAGLKRPCPFMIRDPSDPMLHGKFNPLTVHGLEISTSFGYPGSSAINGNFGHREGLPCSMSVPELHRTYDFRTDWATPEGDFLKIAPPALPSSKTKHAHCAELLELGSVHSQAVHAQDSNSVQESNSSIQHLHNQHQQQRWRPCHNFFPAPNNARHGQPADGSNRVRNGEAEDHVDLNLKL</sequence>
<evidence type="ECO:0000256" key="1">
    <source>
        <dbReference type="ARBA" id="ARBA00022491"/>
    </source>
</evidence>
<dbReference type="PANTHER" id="PTHR33388:SF1">
    <property type="entry name" value="PROTEIN SPEAR2"/>
    <property type="match status" value="1"/>
</dbReference>
<feature type="compositionally biased region" description="Basic and acidic residues" evidence="4">
    <location>
        <begin position="385"/>
        <end position="399"/>
    </location>
</feature>
<feature type="region of interest" description="Disordered" evidence="4">
    <location>
        <begin position="330"/>
        <end position="399"/>
    </location>
</feature>
<dbReference type="GO" id="GO:0003700">
    <property type="term" value="F:DNA-binding transcription factor activity"/>
    <property type="evidence" value="ECO:0007669"/>
    <property type="project" value="InterPro"/>
</dbReference>
<evidence type="ECO:0000256" key="2">
    <source>
        <dbReference type="ARBA" id="ARBA00023015"/>
    </source>
</evidence>
<keyword evidence="3" id="KW-0804">Transcription</keyword>
<evidence type="ECO:0000256" key="4">
    <source>
        <dbReference type="SAM" id="MobiDB-lite"/>
    </source>
</evidence>
<proteinExistence type="predicted"/>
<evidence type="ECO:0000313" key="6">
    <source>
        <dbReference type="Proteomes" id="UP000594263"/>
    </source>
</evidence>
<evidence type="ECO:0008006" key="7">
    <source>
        <dbReference type="Google" id="ProtNLM"/>
    </source>
</evidence>
<feature type="compositionally biased region" description="Polar residues" evidence="4">
    <location>
        <begin position="335"/>
        <end position="358"/>
    </location>
</feature>